<sequence length="48" mass="5082">MVAFMTLAAGLVVSSCNPKNSSRHTKGAWMTSLSTAKSETLPPSDWLA</sequence>
<protein>
    <submittedName>
        <fullName evidence="1">Uncharacterized protein</fullName>
    </submittedName>
</protein>
<reference evidence="1 2" key="1">
    <citation type="submission" date="2016-10" db="EMBL/GenBank/DDBJ databases">
        <authorList>
            <person name="de Groot N.N."/>
        </authorList>
    </citation>
    <scope>NUCLEOTIDE SEQUENCE [LARGE SCALE GENOMIC DNA]</scope>
    <source>
        <strain evidence="1 2">DSM 16199</strain>
    </source>
</reference>
<accession>A0A1I4H8F8</accession>
<gene>
    <name evidence="1" type="ORF">SAMN04488004_11672</name>
</gene>
<name>A0A1I4H8F8_9RHOB</name>
<organism evidence="1 2">
    <name type="scientific">Loktanella salsilacus</name>
    <dbReference type="NCBI Taxonomy" id="195913"/>
    <lineage>
        <taxon>Bacteria</taxon>
        <taxon>Pseudomonadati</taxon>
        <taxon>Pseudomonadota</taxon>
        <taxon>Alphaproteobacteria</taxon>
        <taxon>Rhodobacterales</taxon>
        <taxon>Roseobacteraceae</taxon>
        <taxon>Loktanella</taxon>
    </lineage>
</organism>
<keyword evidence="2" id="KW-1185">Reference proteome</keyword>
<evidence type="ECO:0000313" key="2">
    <source>
        <dbReference type="Proteomes" id="UP000199550"/>
    </source>
</evidence>
<dbReference type="EMBL" id="FOTF01000016">
    <property type="protein sequence ID" value="SFL38592.1"/>
    <property type="molecule type" value="Genomic_DNA"/>
</dbReference>
<dbReference type="AlphaFoldDB" id="A0A1I4H8F8"/>
<proteinExistence type="predicted"/>
<evidence type="ECO:0000313" key="1">
    <source>
        <dbReference type="EMBL" id="SFL38592.1"/>
    </source>
</evidence>
<dbReference type="Proteomes" id="UP000199550">
    <property type="component" value="Unassembled WGS sequence"/>
</dbReference>